<dbReference type="Proteomes" id="UP000009328">
    <property type="component" value="Unassembled WGS sequence"/>
</dbReference>
<dbReference type="GO" id="GO:0005829">
    <property type="term" value="C:cytosol"/>
    <property type="evidence" value="ECO:0007669"/>
    <property type="project" value="TreeGrafter"/>
</dbReference>
<dbReference type="eggNOG" id="KOG3780">
    <property type="taxonomic scope" value="Eukaryota"/>
</dbReference>
<feature type="compositionally biased region" description="Polar residues" evidence="1">
    <location>
        <begin position="836"/>
        <end position="858"/>
    </location>
</feature>
<feature type="region of interest" description="Disordered" evidence="1">
    <location>
        <begin position="39"/>
        <end position="73"/>
    </location>
</feature>
<evidence type="ECO:0000259" key="2">
    <source>
        <dbReference type="SMART" id="SM01017"/>
    </source>
</evidence>
<dbReference type="Pfam" id="PF02752">
    <property type="entry name" value="Arrestin_C"/>
    <property type="match status" value="1"/>
</dbReference>
<feature type="compositionally biased region" description="Acidic residues" evidence="1">
    <location>
        <begin position="899"/>
        <end position="913"/>
    </location>
</feature>
<evidence type="ECO:0000256" key="1">
    <source>
        <dbReference type="SAM" id="MobiDB-lite"/>
    </source>
</evidence>
<feature type="compositionally biased region" description="Basic residues" evidence="1">
    <location>
        <begin position="63"/>
        <end position="73"/>
    </location>
</feature>
<feature type="compositionally biased region" description="Polar residues" evidence="1">
    <location>
        <begin position="878"/>
        <end position="887"/>
    </location>
</feature>
<evidence type="ECO:0000313" key="4">
    <source>
        <dbReference type="Proteomes" id="UP000009328"/>
    </source>
</evidence>
<gene>
    <name evidence="3" type="ORF">BN7_2918</name>
</gene>
<comment type="caution">
    <text evidence="3">The sequence shown here is derived from an EMBL/GenBank/DDBJ whole genome shotgun (WGS) entry which is preliminary data.</text>
</comment>
<feature type="region of interest" description="Disordered" evidence="1">
    <location>
        <begin position="836"/>
        <end position="921"/>
    </location>
</feature>
<keyword evidence="4" id="KW-1185">Reference proteome</keyword>
<dbReference type="SMART" id="SM01017">
    <property type="entry name" value="Arrestin_C"/>
    <property type="match status" value="1"/>
</dbReference>
<accession>K0KE44</accession>
<dbReference type="InterPro" id="IPR014752">
    <property type="entry name" value="Arrestin-like_C"/>
</dbReference>
<dbReference type="HOGENOM" id="CLU_006239_0_0_1"/>
<name>K0KE44_WICCF</name>
<dbReference type="GO" id="GO:0070086">
    <property type="term" value="P:ubiquitin-dependent endocytosis"/>
    <property type="evidence" value="ECO:0007669"/>
    <property type="project" value="TreeGrafter"/>
</dbReference>
<sequence>MFSFPFGKSRRRSEPAINPEIAAQAAANVQNNLQNLQLNTSNDNSLSRVSSRTSNSLGVPKNGLRRTRSRRKSHSHIFSKRLSFFGHNNSSDDLNSLATSNNSDTNYESLELSRFKSLNYDKFKKESLQYLKFHGFSAPKILNDSNYIRISISSTGENVFLPSVMNFNEEDVDNLDLDNNEPPMSPPRNQNDGSQEDYNDDDDVEDGPTRLTEETSQRNQNDNEGEPVTHTFAITISLSKPTQISTITTQLQSTAKILWPDGIPYDRNIKNEIFELGQLSWDLSLSNYNYYVPYQDTEDALIDDNNNELNSVSNHNDPSRFITENRIPPKSFQENTIDQITRGPFINTKKNQDPFIIKNLQPTGSISYPPGDYIFQLPILFPTSIAESLISQNAVVSYNIRTIVVQPQLPSQKNRVYNLGEKTFNVIRGPPSNAVSTSDKPVYVNKVWNEALSYEVSFPQKFVTVGSNLPIKLKFAPLIKDISIRRIRVNILEKVTYCSKDLRYEYDETSTSKNEGVRATSSNERVLPLLEVRTKTRTELALREELLKDLLREDNLLSNTYKSQSGYKYLDDTEVIGQLRLVAYLPFIRPLKLNKDLQLPKNNELSSLIYNNDKHKSQIDKKKTSIVTNQGENVPFATHYNEFSGDGLIPDSSNNKFIKINHKLQIAIRVSKKDQHGKMHHYEVMIDTPVYILNSSCTPANVELPPYIAIDGSDGIGYQPTPYYGQDEPPSFEEAISPMNSPSMTPYQGMGIGEETIDVLSRTSTIGGYNTQYPTPPPTSSSQFQTQQPFVDYDNIDDLVRGTSNLNIPQQPQRGRRRSSVANDIILNLRRTATNNSYNMNRSTDSGLNKPNSQQSEAITEDHEGEAAIKEDFPPPTYSESVPLSHNSESEIESLSSLDDQESYNDENEEGTDLTDQFKFN</sequence>
<dbReference type="InterPro" id="IPR011022">
    <property type="entry name" value="Arrestin_C-like"/>
</dbReference>
<organism evidence="3 4">
    <name type="scientific">Wickerhamomyces ciferrii (strain ATCC 14091 / BCRC 22168 / CBS 111 / JCM 3599 / NBRC 0793 / NRRL Y-1031 F-60-10)</name>
    <name type="common">Yeast</name>
    <name type="synonym">Pichia ciferrii</name>
    <dbReference type="NCBI Taxonomy" id="1206466"/>
    <lineage>
        <taxon>Eukaryota</taxon>
        <taxon>Fungi</taxon>
        <taxon>Dikarya</taxon>
        <taxon>Ascomycota</taxon>
        <taxon>Saccharomycotina</taxon>
        <taxon>Saccharomycetes</taxon>
        <taxon>Phaffomycetales</taxon>
        <taxon>Wickerhamomycetaceae</taxon>
        <taxon>Wickerhamomyces</taxon>
    </lineage>
</organism>
<feature type="compositionally biased region" description="Acidic residues" evidence="1">
    <location>
        <begin position="194"/>
        <end position="206"/>
    </location>
</feature>
<dbReference type="STRING" id="1206466.K0KE44"/>
<feature type="compositionally biased region" description="Basic and acidic residues" evidence="1">
    <location>
        <begin position="207"/>
        <end position="216"/>
    </location>
</feature>
<evidence type="ECO:0000313" key="3">
    <source>
        <dbReference type="EMBL" id="CCH43370.1"/>
    </source>
</evidence>
<feature type="compositionally biased region" description="Low complexity" evidence="1">
    <location>
        <begin position="39"/>
        <end position="57"/>
    </location>
</feature>
<proteinExistence type="predicted"/>
<dbReference type="PANTHER" id="PTHR11188:SF168">
    <property type="entry name" value="PROTEIN ECM21-RELATED"/>
    <property type="match status" value="1"/>
</dbReference>
<feature type="domain" description="Arrestin C-terminal-like" evidence="2">
    <location>
        <begin position="448"/>
        <end position="697"/>
    </location>
</feature>
<dbReference type="InParanoid" id="K0KE44"/>
<dbReference type="EMBL" id="CAIF01000076">
    <property type="protein sequence ID" value="CCH43370.1"/>
    <property type="molecule type" value="Genomic_DNA"/>
</dbReference>
<dbReference type="FunCoup" id="K0KE44">
    <property type="interactions" value="142"/>
</dbReference>
<dbReference type="PANTHER" id="PTHR11188">
    <property type="entry name" value="ARRESTIN DOMAIN CONTAINING PROTEIN"/>
    <property type="match status" value="1"/>
</dbReference>
<feature type="compositionally biased region" description="Basic and acidic residues" evidence="1">
    <location>
        <begin position="860"/>
        <end position="873"/>
    </location>
</feature>
<dbReference type="InterPro" id="IPR050357">
    <property type="entry name" value="Arrestin_domain-protein"/>
</dbReference>
<protein>
    <recommendedName>
        <fullName evidence="2">Arrestin C-terminal-like domain-containing protein</fullName>
    </recommendedName>
</protein>
<dbReference type="GO" id="GO:0030674">
    <property type="term" value="F:protein-macromolecule adaptor activity"/>
    <property type="evidence" value="ECO:0007669"/>
    <property type="project" value="TreeGrafter"/>
</dbReference>
<dbReference type="GO" id="GO:0031625">
    <property type="term" value="F:ubiquitin protein ligase binding"/>
    <property type="evidence" value="ECO:0007669"/>
    <property type="project" value="TreeGrafter"/>
</dbReference>
<dbReference type="Gene3D" id="2.60.40.640">
    <property type="match status" value="1"/>
</dbReference>
<reference evidence="3 4" key="1">
    <citation type="journal article" date="2012" name="Eukaryot. Cell">
        <title>Draft genome sequence of Wickerhamomyces ciferrii NRRL Y-1031 F-60-10.</title>
        <authorList>
            <person name="Schneider J."/>
            <person name="Andrea H."/>
            <person name="Blom J."/>
            <person name="Jaenicke S."/>
            <person name="Ruckert C."/>
            <person name="Schorsch C."/>
            <person name="Szczepanowski R."/>
            <person name="Farwick M."/>
            <person name="Goesmann A."/>
            <person name="Puhler A."/>
            <person name="Schaffer S."/>
            <person name="Tauch A."/>
            <person name="Kohler T."/>
            <person name="Brinkrolf K."/>
        </authorList>
    </citation>
    <scope>NUCLEOTIDE SEQUENCE [LARGE SCALE GENOMIC DNA]</scope>
    <source>
        <strain evidence="4">ATCC 14091 / BCRC 22168 / CBS 111 / JCM 3599 / NBRC 0793 / NRRL Y-1031 F-60-10</strain>
    </source>
</reference>
<dbReference type="AlphaFoldDB" id="K0KE44"/>
<feature type="region of interest" description="Disordered" evidence="1">
    <location>
        <begin position="173"/>
        <end position="227"/>
    </location>
</feature>